<evidence type="ECO:0000256" key="1">
    <source>
        <dbReference type="ARBA" id="ARBA00009865"/>
    </source>
</evidence>
<comment type="caution">
    <text evidence="8">The sequence shown here is derived from an EMBL/GenBank/DDBJ whole genome shotgun (WGS) entry which is preliminary data.</text>
</comment>
<evidence type="ECO:0000256" key="3">
    <source>
        <dbReference type="ARBA" id="ARBA00023295"/>
    </source>
</evidence>
<dbReference type="AlphaFoldDB" id="A0A1V9G008"/>
<dbReference type="InterPro" id="IPR013783">
    <property type="entry name" value="Ig-like_fold"/>
</dbReference>
<proteinExistence type="inferred from homology"/>
<dbReference type="InterPro" id="IPR006710">
    <property type="entry name" value="Glyco_hydro_43"/>
</dbReference>
<keyword evidence="9" id="KW-1185">Reference proteome</keyword>
<dbReference type="Gene3D" id="2.60.40.10">
    <property type="entry name" value="Immunoglobulins"/>
    <property type="match status" value="1"/>
</dbReference>
<evidence type="ECO:0000259" key="7">
    <source>
        <dbReference type="PROSITE" id="PS50853"/>
    </source>
</evidence>
<evidence type="ECO:0000313" key="8">
    <source>
        <dbReference type="EMBL" id="OQP63920.1"/>
    </source>
</evidence>
<dbReference type="Gene3D" id="2.115.10.20">
    <property type="entry name" value="Glycosyl hydrolase domain, family 43"/>
    <property type="match status" value="1"/>
</dbReference>
<dbReference type="SUPFAM" id="SSF49785">
    <property type="entry name" value="Galactose-binding domain-like"/>
    <property type="match status" value="1"/>
</dbReference>
<dbReference type="Pfam" id="PF04616">
    <property type="entry name" value="Glyco_hydro_43"/>
    <property type="match status" value="1"/>
</dbReference>
<dbReference type="SUPFAM" id="SSF49265">
    <property type="entry name" value="Fibronectin type III"/>
    <property type="match status" value="1"/>
</dbReference>
<dbReference type="InterPro" id="IPR008979">
    <property type="entry name" value="Galactose-bd-like_sf"/>
</dbReference>
<dbReference type="EMBL" id="LVYD01000044">
    <property type="protein sequence ID" value="OQP63920.1"/>
    <property type="molecule type" value="Genomic_DNA"/>
</dbReference>
<dbReference type="InterPro" id="IPR051795">
    <property type="entry name" value="Glycosyl_Hydrlase_43"/>
</dbReference>
<keyword evidence="2 4" id="KW-0378">Hydrolase</keyword>
<dbReference type="InterPro" id="IPR036116">
    <property type="entry name" value="FN3_sf"/>
</dbReference>
<dbReference type="PANTHER" id="PTHR42812:SF12">
    <property type="entry name" value="BETA-XYLOSIDASE-RELATED"/>
    <property type="match status" value="1"/>
</dbReference>
<evidence type="ECO:0000259" key="6">
    <source>
        <dbReference type="PROSITE" id="PS50022"/>
    </source>
</evidence>
<evidence type="ECO:0000256" key="2">
    <source>
        <dbReference type="ARBA" id="ARBA00022801"/>
    </source>
</evidence>
<dbReference type="InterPro" id="IPR003961">
    <property type="entry name" value="FN3_dom"/>
</dbReference>
<feature type="domain" description="Fibronectin type-III" evidence="7">
    <location>
        <begin position="478"/>
        <end position="563"/>
    </location>
</feature>
<dbReference type="Gene3D" id="2.60.120.260">
    <property type="entry name" value="Galactose-binding domain-like"/>
    <property type="match status" value="1"/>
</dbReference>
<reference evidence="8 9" key="1">
    <citation type="submission" date="2016-03" db="EMBL/GenBank/DDBJ databases">
        <title>Niastella vici sp. nov., isolated from farmland soil.</title>
        <authorList>
            <person name="Chen L."/>
            <person name="Wang D."/>
            <person name="Yang S."/>
            <person name="Wang G."/>
        </authorList>
    </citation>
    <scope>NUCLEOTIDE SEQUENCE [LARGE SCALE GENOMIC DNA]</scope>
    <source>
        <strain evidence="8 9">DJ57</strain>
    </source>
</reference>
<dbReference type="GO" id="GO:0005975">
    <property type="term" value="P:carbohydrate metabolic process"/>
    <property type="evidence" value="ECO:0007669"/>
    <property type="project" value="InterPro"/>
</dbReference>
<feature type="chain" id="PRO_5012054151" description="1,4-beta-xylanase" evidence="5">
    <location>
        <begin position="18"/>
        <end position="563"/>
    </location>
</feature>
<dbReference type="CDD" id="cd00063">
    <property type="entry name" value="FN3"/>
    <property type="match status" value="1"/>
</dbReference>
<dbReference type="OrthoDB" id="9801455at2"/>
<dbReference type="RefSeq" id="WP_081147588.1">
    <property type="nucleotide sequence ID" value="NZ_LVYD01000044.1"/>
</dbReference>
<dbReference type="CDD" id="cd08982">
    <property type="entry name" value="GH43-like"/>
    <property type="match status" value="1"/>
</dbReference>
<comment type="similarity">
    <text evidence="1 4">Belongs to the glycosyl hydrolase 43 family.</text>
</comment>
<dbReference type="PANTHER" id="PTHR42812">
    <property type="entry name" value="BETA-XYLOSIDASE"/>
    <property type="match status" value="1"/>
</dbReference>
<dbReference type="InterPro" id="IPR023296">
    <property type="entry name" value="Glyco_hydro_beta-prop_sf"/>
</dbReference>
<gene>
    <name evidence="8" type="ORF">A3860_23620</name>
</gene>
<dbReference type="STRING" id="1703345.A3860_23620"/>
<evidence type="ECO:0000313" key="9">
    <source>
        <dbReference type="Proteomes" id="UP000192796"/>
    </source>
</evidence>
<name>A0A1V9G008_9BACT</name>
<organism evidence="8 9">
    <name type="scientific">Niastella vici</name>
    <dbReference type="NCBI Taxonomy" id="1703345"/>
    <lineage>
        <taxon>Bacteria</taxon>
        <taxon>Pseudomonadati</taxon>
        <taxon>Bacteroidota</taxon>
        <taxon>Chitinophagia</taxon>
        <taxon>Chitinophagales</taxon>
        <taxon>Chitinophagaceae</taxon>
        <taxon>Niastella</taxon>
    </lineage>
</organism>
<keyword evidence="5" id="KW-0732">Signal</keyword>
<dbReference type="Proteomes" id="UP000192796">
    <property type="component" value="Unassembled WGS sequence"/>
</dbReference>
<keyword evidence="3 4" id="KW-0326">Glycosidase</keyword>
<protein>
    <recommendedName>
        <fullName evidence="10">1,4-beta-xylanase</fullName>
    </recommendedName>
</protein>
<dbReference type="Pfam" id="PF00754">
    <property type="entry name" value="F5_F8_type_C"/>
    <property type="match status" value="1"/>
</dbReference>
<dbReference type="SMART" id="SM00060">
    <property type="entry name" value="FN3"/>
    <property type="match status" value="1"/>
</dbReference>
<accession>A0A1V9G008</accession>
<dbReference type="PROSITE" id="PS50853">
    <property type="entry name" value="FN3"/>
    <property type="match status" value="1"/>
</dbReference>
<feature type="signal peptide" evidence="5">
    <location>
        <begin position="1"/>
        <end position="17"/>
    </location>
</feature>
<dbReference type="InterPro" id="IPR000421">
    <property type="entry name" value="FA58C"/>
</dbReference>
<dbReference type="SUPFAM" id="SSF75005">
    <property type="entry name" value="Arabinanase/levansucrase/invertase"/>
    <property type="match status" value="1"/>
</dbReference>
<evidence type="ECO:0008006" key="10">
    <source>
        <dbReference type="Google" id="ProtNLM"/>
    </source>
</evidence>
<evidence type="ECO:0000256" key="4">
    <source>
        <dbReference type="RuleBase" id="RU361187"/>
    </source>
</evidence>
<feature type="domain" description="F5/8 type C" evidence="6">
    <location>
        <begin position="322"/>
        <end position="473"/>
    </location>
</feature>
<evidence type="ECO:0000256" key="5">
    <source>
        <dbReference type="SAM" id="SignalP"/>
    </source>
</evidence>
<sequence length="563" mass="63714">MKRSLLCLALLLGKVMAQTPVSFCNPLNLNYRFGYDTPSYREAADPVIHLFRGKYYLYASKSGGYWFSDDLVNWHYRPCKTLPVEEYAPTVETIHDTVFFIASGGGHKIFYSTDPQQDNWSTYSSTFPLSMTDPALFCDDDGRVYFYYGCSSKDPIRGVELNPLKQFDTIGSPVVLIGHHFNEYGWEEHGELNNNKKDGWNEGSWMTKYNGKYYLQYAAPGTEFKVYGDGVYVADKPLGPFRYMPNSPFSYKPRGFINGAGHGSTFKDKYGNYWHVATMTISVRHMFERRIGLFPAFFDKEGELHCLTAFGDYPMTMPARKMNYEKESLFAGWMLLSYNKPAIASTSITQHAPGLACDEEVRTWWSAASGDPGEWLQVDLQKKGSVNAIQVNFADEGATLKAGDPIKPYRYKIDVSIDSLHWSTLVNKTNNTADITHDYIVLPNPTVARFVRITGLQVPDGKFSLSGFRIFGKGAGKKPMPVTGIGVSRDKRDSRRARVSWQPVKNATGYVVHFGTKRNKLYHSVMVYDDHFLDLTGLNRDVPYFFSVDAFNENGVTKGQAVR</sequence>
<dbReference type="PROSITE" id="PS50022">
    <property type="entry name" value="FA58C_3"/>
    <property type="match status" value="1"/>
</dbReference>
<dbReference type="GO" id="GO:0004553">
    <property type="term" value="F:hydrolase activity, hydrolyzing O-glycosyl compounds"/>
    <property type="evidence" value="ECO:0007669"/>
    <property type="project" value="InterPro"/>
</dbReference>